<proteinExistence type="predicted"/>
<dbReference type="EMBL" id="JAWDGP010006941">
    <property type="protein sequence ID" value="KAK3732744.1"/>
    <property type="molecule type" value="Genomic_DNA"/>
</dbReference>
<dbReference type="Proteomes" id="UP001283361">
    <property type="component" value="Unassembled WGS sequence"/>
</dbReference>
<organism evidence="1 2">
    <name type="scientific">Elysia crispata</name>
    <name type="common">lettuce slug</name>
    <dbReference type="NCBI Taxonomy" id="231223"/>
    <lineage>
        <taxon>Eukaryota</taxon>
        <taxon>Metazoa</taxon>
        <taxon>Spiralia</taxon>
        <taxon>Lophotrochozoa</taxon>
        <taxon>Mollusca</taxon>
        <taxon>Gastropoda</taxon>
        <taxon>Heterobranchia</taxon>
        <taxon>Euthyneura</taxon>
        <taxon>Panpulmonata</taxon>
        <taxon>Sacoglossa</taxon>
        <taxon>Placobranchoidea</taxon>
        <taxon>Plakobranchidae</taxon>
        <taxon>Elysia</taxon>
    </lineage>
</organism>
<accession>A0AAE1CSL8</accession>
<keyword evidence="2" id="KW-1185">Reference proteome</keyword>
<reference evidence="1" key="1">
    <citation type="journal article" date="2023" name="G3 (Bethesda)">
        <title>A reference genome for the long-term kleptoplast-retaining sea slug Elysia crispata morphotype clarki.</title>
        <authorList>
            <person name="Eastman K.E."/>
            <person name="Pendleton A.L."/>
            <person name="Shaikh M.A."/>
            <person name="Suttiyut T."/>
            <person name="Ogas R."/>
            <person name="Tomko P."/>
            <person name="Gavelis G."/>
            <person name="Widhalm J.R."/>
            <person name="Wisecaver J.H."/>
        </authorList>
    </citation>
    <scope>NUCLEOTIDE SEQUENCE</scope>
    <source>
        <strain evidence="1">ECLA1</strain>
    </source>
</reference>
<sequence>MSRDTKPPLHNEPDDECYPSISKGATTCITLSSLRYVLKDDETSQLFRHPNQLRYPGYTRITSLVFAQATSRFTSRTRQADNKCSVSGVADWTLEPAAASRAGTVLTPARVRAAR</sequence>
<evidence type="ECO:0000313" key="2">
    <source>
        <dbReference type="Proteomes" id="UP001283361"/>
    </source>
</evidence>
<gene>
    <name evidence="1" type="ORF">RRG08_005908</name>
</gene>
<name>A0AAE1CSL8_9GAST</name>
<comment type="caution">
    <text evidence="1">The sequence shown here is derived from an EMBL/GenBank/DDBJ whole genome shotgun (WGS) entry which is preliminary data.</text>
</comment>
<evidence type="ECO:0000313" key="1">
    <source>
        <dbReference type="EMBL" id="KAK3732744.1"/>
    </source>
</evidence>
<dbReference type="AlphaFoldDB" id="A0AAE1CSL8"/>
<protein>
    <submittedName>
        <fullName evidence="1">Uncharacterized protein</fullName>
    </submittedName>
</protein>